<sequence length="104" mass="11982">MKKVVMKEIIKWLDAGIIYPISDSSWVSPVQCVPKKGCMTVVTNEANELLPTRTVTGWRICMDYRKLNKATKKDHFPLPFIDQMLDRLAGKAYYCFLDGYLGYN</sequence>
<proteinExistence type="predicted"/>
<keyword evidence="2" id="KW-1185">Reference proteome</keyword>
<dbReference type="InterPro" id="IPR043502">
    <property type="entry name" value="DNA/RNA_pol_sf"/>
</dbReference>
<dbReference type="SUPFAM" id="SSF56672">
    <property type="entry name" value="DNA/RNA polymerases"/>
    <property type="match status" value="1"/>
</dbReference>
<dbReference type="EMBL" id="JBBPBN010000025">
    <property type="protein sequence ID" value="KAK9008897.1"/>
    <property type="molecule type" value="Genomic_DNA"/>
</dbReference>
<organism evidence="1 2">
    <name type="scientific">Hibiscus sabdariffa</name>
    <name type="common">roselle</name>
    <dbReference type="NCBI Taxonomy" id="183260"/>
    <lineage>
        <taxon>Eukaryota</taxon>
        <taxon>Viridiplantae</taxon>
        <taxon>Streptophyta</taxon>
        <taxon>Embryophyta</taxon>
        <taxon>Tracheophyta</taxon>
        <taxon>Spermatophyta</taxon>
        <taxon>Magnoliopsida</taxon>
        <taxon>eudicotyledons</taxon>
        <taxon>Gunneridae</taxon>
        <taxon>Pentapetalae</taxon>
        <taxon>rosids</taxon>
        <taxon>malvids</taxon>
        <taxon>Malvales</taxon>
        <taxon>Malvaceae</taxon>
        <taxon>Malvoideae</taxon>
        <taxon>Hibiscus</taxon>
    </lineage>
</organism>
<name>A0ABR2R7J9_9ROSI</name>
<reference evidence="1 2" key="1">
    <citation type="journal article" date="2024" name="G3 (Bethesda)">
        <title>Genome assembly of Hibiscus sabdariffa L. provides insights into metabolisms of medicinal natural products.</title>
        <authorList>
            <person name="Kim T."/>
        </authorList>
    </citation>
    <scope>NUCLEOTIDE SEQUENCE [LARGE SCALE GENOMIC DNA]</scope>
    <source>
        <strain evidence="1">TK-2024</strain>
        <tissue evidence="1">Old leaves</tissue>
    </source>
</reference>
<dbReference type="Gene3D" id="3.10.10.10">
    <property type="entry name" value="HIV Type 1 Reverse Transcriptase, subunit A, domain 1"/>
    <property type="match status" value="1"/>
</dbReference>
<evidence type="ECO:0000313" key="2">
    <source>
        <dbReference type="Proteomes" id="UP001396334"/>
    </source>
</evidence>
<dbReference type="Proteomes" id="UP001396334">
    <property type="component" value="Unassembled WGS sequence"/>
</dbReference>
<comment type="caution">
    <text evidence="1">The sequence shown here is derived from an EMBL/GenBank/DDBJ whole genome shotgun (WGS) entry which is preliminary data.</text>
</comment>
<evidence type="ECO:0000313" key="1">
    <source>
        <dbReference type="EMBL" id="KAK9008897.1"/>
    </source>
</evidence>
<dbReference type="PANTHER" id="PTHR24559">
    <property type="entry name" value="TRANSPOSON TY3-I GAG-POL POLYPROTEIN"/>
    <property type="match status" value="1"/>
</dbReference>
<gene>
    <name evidence="1" type="ORF">V6N11_080374</name>
</gene>
<protein>
    <recommendedName>
        <fullName evidence="3">Reverse transcriptase</fullName>
    </recommendedName>
</protein>
<dbReference type="InterPro" id="IPR053134">
    <property type="entry name" value="RNA-dir_DNA_polymerase"/>
</dbReference>
<dbReference type="PANTHER" id="PTHR24559:SF429">
    <property type="entry name" value="RNA-DIRECTED DNA POLYMERASE HOMOLOG"/>
    <property type="match status" value="1"/>
</dbReference>
<accession>A0ABR2R7J9</accession>
<evidence type="ECO:0008006" key="3">
    <source>
        <dbReference type="Google" id="ProtNLM"/>
    </source>
</evidence>